<sequence>MIGGRRAMTQSHRRKRQSDHIAKRGRGRRGDGWGSSQATQPEESQVVDPSQLVDQSGMEYMNYQDQVHHDVTDGGYDQDHIPQQQHVGDDDDIAAAAASEVLPVDPPFPGGPTDLSLLHSYASHVALPLWYNSDNVRKLCVVKPINHGAKILTLGRPNGNENWFWDPLRQSGLHDLVYLGYSTVPHALLMTLCERWHPETSTFHMPMGEMTVTLDDVTCLTHLPIEGRMLSHGKKMSKHEGVALLMRHLSMSEQEAEKICGQKYGGYISYPRLRDFYTMYLGRANLLAGTEDPEELARVRTYCVRCYLLYLVGCLLFGDRSNKRIELVYLTTMEDGYAGMRTYSWGGLTLANLYGELADACRLGDRALGGSAWFLAHFPGFYSVDPNTDYMENYPVAARWKLQKGHGEGITYRSLLDRIQLDDVCWRPYEEHREIQDFEEVFWYSGWIMCGVRMVYRHLPEMVLRQYGYVQTIPRHPTDVADLPPPSIVQAFVDFRTYTLKADDWGEQAGEQTWRMAMSYGTLGCLTLRSCHLFQEIFRGLQMKNRSLQSSGSGGGHEHDPSAVVSGHEPYEGADRADFDQKASPKAEEGAPSAGSRPKSGCSKLPRKTSIVNCRRSSATNLAESPLIHYSSHLPNNFFKFLSKSL</sequence>
<feature type="compositionally biased region" description="Basic and acidic residues" evidence="1">
    <location>
        <begin position="569"/>
        <end position="589"/>
    </location>
</feature>
<feature type="region of interest" description="Disordered" evidence="1">
    <location>
        <begin position="1"/>
        <end position="49"/>
    </location>
</feature>
<evidence type="ECO:0000259" key="2">
    <source>
        <dbReference type="Pfam" id="PF10536"/>
    </source>
</evidence>
<evidence type="ECO:0000256" key="1">
    <source>
        <dbReference type="SAM" id="MobiDB-lite"/>
    </source>
</evidence>
<dbReference type="AlphaFoldDB" id="A2Q4S5"/>
<dbReference type="InterPro" id="IPR019557">
    <property type="entry name" value="AminoTfrase-like_pln_mobile"/>
</dbReference>
<dbReference type="InterPro" id="IPR044824">
    <property type="entry name" value="MAIN-like"/>
</dbReference>
<accession>A2Q4S5</accession>
<gene>
    <name evidence="3" type="ORF">MtrDRAFT_AC157777g41v2</name>
</gene>
<reference evidence="3" key="1">
    <citation type="submission" date="2005-03" db="EMBL/GenBank/DDBJ databases">
        <authorList>
            <person name="Town C.D."/>
        </authorList>
    </citation>
    <scope>NUCLEOTIDE SEQUENCE</scope>
</reference>
<organism evidence="3">
    <name type="scientific">Medicago truncatula</name>
    <name type="common">Barrel medic</name>
    <name type="synonym">Medicago tribuloides</name>
    <dbReference type="NCBI Taxonomy" id="3880"/>
    <lineage>
        <taxon>Eukaryota</taxon>
        <taxon>Viridiplantae</taxon>
        <taxon>Streptophyta</taxon>
        <taxon>Embryophyta</taxon>
        <taxon>Tracheophyta</taxon>
        <taxon>Spermatophyta</taxon>
        <taxon>Magnoliopsida</taxon>
        <taxon>eudicotyledons</taxon>
        <taxon>Gunneridae</taxon>
        <taxon>Pentapetalae</taxon>
        <taxon>rosids</taxon>
        <taxon>fabids</taxon>
        <taxon>Fabales</taxon>
        <taxon>Fabaceae</taxon>
        <taxon>Papilionoideae</taxon>
        <taxon>50 kb inversion clade</taxon>
        <taxon>NPAAA clade</taxon>
        <taxon>Hologalegina</taxon>
        <taxon>IRL clade</taxon>
        <taxon>Trifolieae</taxon>
        <taxon>Medicago</taxon>
    </lineage>
</organism>
<evidence type="ECO:0000313" key="3">
    <source>
        <dbReference type="EMBL" id="ABN08625.1"/>
    </source>
</evidence>
<feature type="region of interest" description="Disordered" evidence="1">
    <location>
        <begin position="547"/>
        <end position="606"/>
    </location>
</feature>
<dbReference type="PANTHER" id="PTHR46033">
    <property type="entry name" value="PROTEIN MAIN-LIKE 2"/>
    <property type="match status" value="1"/>
</dbReference>
<dbReference type="PANTHER" id="PTHR46033:SF8">
    <property type="entry name" value="PROTEIN MAINTENANCE OF MERISTEMS-LIKE"/>
    <property type="match status" value="1"/>
</dbReference>
<feature type="compositionally biased region" description="Basic residues" evidence="1">
    <location>
        <begin position="11"/>
        <end position="27"/>
    </location>
</feature>
<dbReference type="EMBL" id="AC157777">
    <property type="protein sequence ID" value="ABN08625.1"/>
    <property type="molecule type" value="Genomic_DNA"/>
</dbReference>
<feature type="domain" description="Aminotransferase-like plant mobile" evidence="2">
    <location>
        <begin position="184"/>
        <end position="476"/>
    </location>
</feature>
<dbReference type="Pfam" id="PF10536">
    <property type="entry name" value="PMD"/>
    <property type="match status" value="1"/>
</dbReference>
<reference evidence="3" key="2">
    <citation type="submission" date="2007-03" db="EMBL/GenBank/DDBJ databases">
        <authorList>
            <consortium name="The International Medicago Genome Annotation Group"/>
        </authorList>
    </citation>
    <scope>NUCLEOTIDE SEQUENCE</scope>
</reference>
<proteinExistence type="predicted"/>
<dbReference type="GO" id="GO:0010073">
    <property type="term" value="P:meristem maintenance"/>
    <property type="evidence" value="ECO:0007669"/>
    <property type="project" value="InterPro"/>
</dbReference>
<protein>
    <submittedName>
        <fullName evidence="3">IMP dehydrogenase/GMP reductase, putative</fullName>
    </submittedName>
</protein>
<name>A2Q4S5_MEDTR</name>